<feature type="region of interest" description="Disordered" evidence="5">
    <location>
        <begin position="840"/>
        <end position="928"/>
    </location>
</feature>
<dbReference type="InterPro" id="IPR025223">
    <property type="entry name" value="S1-like_RNA-bd_dom"/>
</dbReference>
<dbReference type="STRING" id="568069.A0A1J1J0Y5"/>
<dbReference type="GO" id="GO:0006355">
    <property type="term" value="P:regulation of DNA-templated transcription"/>
    <property type="evidence" value="ECO:0007669"/>
    <property type="project" value="InterPro"/>
</dbReference>
<dbReference type="Pfam" id="PF02037">
    <property type="entry name" value="SAP"/>
    <property type="match status" value="1"/>
</dbReference>
<evidence type="ECO:0000256" key="2">
    <source>
        <dbReference type="ARBA" id="ARBA00022490"/>
    </source>
</evidence>
<evidence type="ECO:0000313" key="8">
    <source>
        <dbReference type="Proteomes" id="UP000183832"/>
    </source>
</evidence>
<keyword evidence="4" id="KW-0175">Coiled coil</keyword>
<feature type="compositionally biased region" description="Basic and acidic residues" evidence="5">
    <location>
        <begin position="1197"/>
        <end position="1216"/>
    </location>
</feature>
<accession>A0A1J1J0Y5</accession>
<feature type="region of interest" description="Disordered" evidence="5">
    <location>
        <begin position="683"/>
        <end position="758"/>
    </location>
</feature>
<dbReference type="InterPro" id="IPR025954">
    <property type="entry name" value="DBC1/CARP1_inactive_NUDIX"/>
</dbReference>
<evidence type="ECO:0000256" key="4">
    <source>
        <dbReference type="ARBA" id="ARBA00023054"/>
    </source>
</evidence>
<dbReference type="PANTHER" id="PTHR14304">
    <property type="entry name" value="CELL DIVISION CYCLE AND APOPTOSIS REGULATOR PROTEIN"/>
    <property type="match status" value="1"/>
</dbReference>
<dbReference type="AlphaFoldDB" id="A0A1J1J0Y5"/>
<feature type="compositionally biased region" description="Basic and acidic residues" evidence="5">
    <location>
        <begin position="840"/>
        <end position="857"/>
    </location>
</feature>
<reference evidence="7 8" key="1">
    <citation type="submission" date="2015-04" db="EMBL/GenBank/DDBJ databases">
        <authorList>
            <person name="Syromyatnikov M.Y."/>
            <person name="Popov V.N."/>
        </authorList>
    </citation>
    <scope>NUCLEOTIDE SEQUENCE [LARGE SCALE GENOMIC DNA]</scope>
</reference>
<feature type="region of interest" description="Disordered" evidence="5">
    <location>
        <begin position="1147"/>
        <end position="1231"/>
    </location>
</feature>
<evidence type="ECO:0000259" key="6">
    <source>
        <dbReference type="PROSITE" id="PS50800"/>
    </source>
</evidence>
<feature type="compositionally biased region" description="Basic and acidic residues" evidence="5">
    <location>
        <begin position="688"/>
        <end position="703"/>
    </location>
</feature>
<dbReference type="EMBL" id="CVRI01000066">
    <property type="protein sequence ID" value="CRL06063.1"/>
    <property type="molecule type" value="Genomic_DNA"/>
</dbReference>
<feature type="compositionally biased region" description="Polar residues" evidence="5">
    <location>
        <begin position="176"/>
        <end position="193"/>
    </location>
</feature>
<dbReference type="InterPro" id="IPR045353">
    <property type="entry name" value="LAIKA"/>
</dbReference>
<keyword evidence="3" id="KW-0597">Phosphoprotein</keyword>
<dbReference type="InterPro" id="IPR036361">
    <property type="entry name" value="SAP_dom_sf"/>
</dbReference>
<dbReference type="Proteomes" id="UP000183832">
    <property type="component" value="Unassembled WGS sequence"/>
</dbReference>
<dbReference type="SUPFAM" id="SSF68906">
    <property type="entry name" value="SAP domain"/>
    <property type="match status" value="1"/>
</dbReference>
<dbReference type="SMART" id="SM00513">
    <property type="entry name" value="SAP"/>
    <property type="match status" value="1"/>
</dbReference>
<feature type="region of interest" description="Disordered" evidence="5">
    <location>
        <begin position="176"/>
        <end position="277"/>
    </location>
</feature>
<proteinExistence type="predicted"/>
<dbReference type="GO" id="GO:0005634">
    <property type="term" value="C:nucleus"/>
    <property type="evidence" value="ECO:0007669"/>
    <property type="project" value="TreeGrafter"/>
</dbReference>
<feature type="region of interest" description="Disordered" evidence="5">
    <location>
        <begin position="564"/>
        <end position="603"/>
    </location>
</feature>
<dbReference type="Pfam" id="PF14443">
    <property type="entry name" value="DBC1"/>
    <property type="match status" value="1"/>
</dbReference>
<organism evidence="7 8">
    <name type="scientific">Clunio marinus</name>
    <dbReference type="NCBI Taxonomy" id="568069"/>
    <lineage>
        <taxon>Eukaryota</taxon>
        <taxon>Metazoa</taxon>
        <taxon>Ecdysozoa</taxon>
        <taxon>Arthropoda</taxon>
        <taxon>Hexapoda</taxon>
        <taxon>Insecta</taxon>
        <taxon>Pterygota</taxon>
        <taxon>Neoptera</taxon>
        <taxon>Endopterygota</taxon>
        <taxon>Diptera</taxon>
        <taxon>Nematocera</taxon>
        <taxon>Chironomoidea</taxon>
        <taxon>Chironomidae</taxon>
        <taxon>Clunio</taxon>
    </lineage>
</organism>
<feature type="compositionally biased region" description="Basic residues" evidence="5">
    <location>
        <begin position="268"/>
        <end position="277"/>
    </location>
</feature>
<dbReference type="PANTHER" id="PTHR14304:SF11">
    <property type="entry name" value="SAP DOMAIN-CONTAINING PROTEIN"/>
    <property type="match status" value="1"/>
</dbReference>
<evidence type="ECO:0000256" key="3">
    <source>
        <dbReference type="ARBA" id="ARBA00022553"/>
    </source>
</evidence>
<name>A0A1J1J0Y5_9DIPT</name>
<keyword evidence="8" id="KW-1185">Reference proteome</keyword>
<feature type="compositionally biased region" description="Basic and acidic residues" evidence="5">
    <location>
        <begin position="571"/>
        <end position="585"/>
    </location>
</feature>
<dbReference type="Gene3D" id="1.10.720.30">
    <property type="entry name" value="SAP domain"/>
    <property type="match status" value="1"/>
</dbReference>
<evidence type="ECO:0000256" key="5">
    <source>
        <dbReference type="SAM" id="MobiDB-lite"/>
    </source>
</evidence>
<feature type="domain" description="SAP" evidence="6">
    <location>
        <begin position="628"/>
        <end position="662"/>
    </location>
</feature>
<dbReference type="PROSITE" id="PS50800">
    <property type="entry name" value="SAP"/>
    <property type="match status" value="1"/>
</dbReference>
<dbReference type="Pfam" id="PF14444">
    <property type="entry name" value="S1-like"/>
    <property type="match status" value="1"/>
</dbReference>
<dbReference type="OrthoDB" id="21006at2759"/>
<feature type="compositionally biased region" description="Basic and acidic residues" evidence="5">
    <location>
        <begin position="210"/>
        <end position="264"/>
    </location>
</feature>
<dbReference type="Pfam" id="PF19256">
    <property type="entry name" value="LAIKA"/>
    <property type="match status" value="1"/>
</dbReference>
<dbReference type="GO" id="GO:0005737">
    <property type="term" value="C:cytoplasm"/>
    <property type="evidence" value="ECO:0007669"/>
    <property type="project" value="UniProtKB-SubCell"/>
</dbReference>
<feature type="region of interest" description="Disordered" evidence="5">
    <location>
        <begin position="1090"/>
        <end position="1113"/>
    </location>
</feature>
<feature type="compositionally biased region" description="Low complexity" evidence="5">
    <location>
        <begin position="72"/>
        <end position="101"/>
    </location>
</feature>
<dbReference type="SMART" id="SM01122">
    <property type="entry name" value="DBC1"/>
    <property type="match status" value="1"/>
</dbReference>
<keyword evidence="2" id="KW-0963">Cytoplasm</keyword>
<dbReference type="InterPro" id="IPR003034">
    <property type="entry name" value="SAP_dom"/>
</dbReference>
<evidence type="ECO:0000313" key="7">
    <source>
        <dbReference type="EMBL" id="CRL06063.1"/>
    </source>
</evidence>
<gene>
    <name evidence="7" type="ORF">CLUMA_CG019057</name>
</gene>
<dbReference type="InterPro" id="IPR025224">
    <property type="entry name" value="CCAR1/CCAR2"/>
</dbReference>
<feature type="region of interest" description="Disordered" evidence="5">
    <location>
        <begin position="72"/>
        <end position="105"/>
    </location>
</feature>
<feature type="compositionally biased region" description="Basic and acidic residues" evidence="5">
    <location>
        <begin position="915"/>
        <end position="928"/>
    </location>
</feature>
<evidence type="ECO:0000256" key="1">
    <source>
        <dbReference type="ARBA" id="ARBA00004496"/>
    </source>
</evidence>
<feature type="compositionally biased region" description="Basic and acidic residues" evidence="5">
    <location>
        <begin position="1147"/>
        <end position="1190"/>
    </location>
</feature>
<feature type="compositionally biased region" description="Basic and acidic residues" evidence="5">
    <location>
        <begin position="871"/>
        <end position="898"/>
    </location>
</feature>
<comment type="subcellular location">
    <subcellularLocation>
        <location evidence="1">Cytoplasm</location>
    </subcellularLocation>
</comment>
<protein>
    <submittedName>
        <fullName evidence="7">CLUMA_CG019057, isoform A</fullName>
    </submittedName>
</protein>
<sequence length="1231" mass="140674">MSFQKNPPWQKNVGMPNFQQQMSLQQLNQIGFLQNQLGFTNAQPMLQMNQLVNQVPAVQYPSARVNTIAFQQQPSPQSNQNLQQSQQQQHQQQQQPQQQQQTKYNATQKVFSGTGVVSKIQNDIGFIDDEVLFHKNVCVKGLSPKLGDHVLVEASYNQNMPFKWNATRVQVLSRSNVSPVSGNMQSSNKNYNSVPPPRDSVQDNYRSRRYSPERRKSPERRPRSRDRRDIEEDTERKRRREERERDRERSHRPRESLERRERSPLRKPSPKRRRVRAVPRYMVQIPKFSLTLPNADIIEIKKRYHNLYVPSDFFSSGVKWVEAFPPNAPFSINKTCSFHVMSKEVAPLDAIDAVLDPPDADYLYSAKVMLMSTPAIHDIYKKCFVRAEDMGSEKIDDIDRDFVHPTRLINFLVGLRGKNETMAIGGAWSKKLDGENPQSDPTVLIRTAIRTCKALTGIDLSNCTQWYRFVELYYRRSEQAKDKNGGSSSSSSTKSPRIETTVIFLPDMSSLMPNRMEWENINLRYKEAMKAFLASKEKPQVSDDDVPVITIADDNDGVVVEMSASTSAENQKNDDDKNSVKKSDDVVGTMEDEGVEKEADASTAAAVVDEALGEDLKNDGEQGLTLDPKNMKVAELRAELEARNLPSKGLKNQLVARLIKALQIEADPTSNGEGEDVEMITEDAGEASQEKAAEDNSEKTKDESEVEMNIAEMDMSEVTIIDEYDSTKCEEEKTEKPRDREKKKEEPRKLDEKERHQIEKRYNLPDHPQIVVHPSKTAKNGKFDCTAMSLSVLLDYRPEDTKEHSFEVSLFAELFNEMLTRDFGFNIFKAINLFPPIKAKSNEESKEDEKKKDKETKTAVTSGEGETSVGADDKSNESNDKKEADVEVIKEEGKEKKDEKKRHHLDDSDDSAAAKSDRSRSKRDKDGKELKVERPKYITAFPDLLLSFVYFDQTHCGYIFEKDLEDLFYTIGLNLSRSQVRKLVDKFVSRESFYYRKLTDRLADVPYVNPMDNVTDEQLAEIARGNNVSKISSNNVSGGDIADAETTGGLVHFNGSLVNIQQLLDQMKRSEVARENTEKFLVDLRQKNNDLTSSNNRHEKRIKDLNSDLKSVSRKLQDAESSLSSATRKHNEYYSVLMSIHERVAPITAKNEKSRDRSDRERDRSERKKDSDKEKEKKSRDEDKTKDSSMKDGQGSEVKKECQTIEVKDEPKKETIIEPQTNEVKMEDETS</sequence>
<feature type="compositionally biased region" description="Basic and acidic residues" evidence="5">
    <location>
        <begin position="725"/>
        <end position="758"/>
    </location>
</feature>